<evidence type="ECO:0000313" key="1">
    <source>
        <dbReference type="EMBL" id="SEI04089.1"/>
    </source>
</evidence>
<accession>A0A1H8QMS4</accession>
<dbReference type="STRING" id="501024.RTCCBAU85039_3916"/>
<dbReference type="EMBL" id="FNXB01000021">
    <property type="protein sequence ID" value="SEI04089.1"/>
    <property type="molecule type" value="Genomic_DNA"/>
</dbReference>
<organism evidence="1 3">
    <name type="scientific">Rhizobium tibeticum</name>
    <dbReference type="NCBI Taxonomy" id="501024"/>
    <lineage>
        <taxon>Bacteria</taxon>
        <taxon>Pseudomonadati</taxon>
        <taxon>Pseudomonadota</taxon>
        <taxon>Alphaproteobacteria</taxon>
        <taxon>Hyphomicrobiales</taxon>
        <taxon>Rhizobiaceae</taxon>
        <taxon>Rhizobium/Agrobacterium group</taxon>
        <taxon>Rhizobium</taxon>
    </lineage>
</organism>
<reference evidence="3" key="1">
    <citation type="submission" date="2016-10" db="EMBL/GenBank/DDBJ databases">
        <authorList>
            <person name="Wibberg D."/>
        </authorList>
    </citation>
    <scope>NUCLEOTIDE SEQUENCE [LARGE SCALE GENOMIC DNA]</scope>
</reference>
<sequence length="38" mass="3915">MPTATMLVLDAAAATDMFSDSSILYAHDAATASLLQSI</sequence>
<evidence type="ECO:0000313" key="2">
    <source>
        <dbReference type="EMBL" id="SEO55346.1"/>
    </source>
</evidence>
<gene>
    <name evidence="1" type="ORF">RTCCBAU85039_3916</name>
    <name evidence="2" type="ORF">SAMN05216228_101993</name>
</gene>
<dbReference type="EMBL" id="FOCV01000019">
    <property type="protein sequence ID" value="SEO55346.1"/>
    <property type="molecule type" value="Genomic_DNA"/>
</dbReference>
<dbReference type="AlphaFoldDB" id="A0A1H8QMS4"/>
<reference evidence="2 4" key="3">
    <citation type="submission" date="2016-10" db="EMBL/GenBank/DDBJ databases">
        <authorList>
            <person name="Varghese N."/>
            <person name="Submissions S."/>
        </authorList>
    </citation>
    <scope>NUCLEOTIDE SEQUENCE [LARGE SCALE GENOMIC DNA]</scope>
    <source>
        <strain evidence="2 4">CGMCC 1.7071</strain>
    </source>
</reference>
<keyword evidence="4" id="KW-1185">Reference proteome</keyword>
<evidence type="ECO:0000313" key="4">
    <source>
        <dbReference type="Proteomes" id="UP000198939"/>
    </source>
</evidence>
<dbReference type="Proteomes" id="UP000198939">
    <property type="component" value="Unassembled WGS sequence"/>
</dbReference>
<reference evidence="1" key="2">
    <citation type="submission" date="2016-10" db="EMBL/GenBank/DDBJ databases">
        <authorList>
            <person name="de Groot N.N."/>
        </authorList>
    </citation>
    <scope>NUCLEOTIDE SEQUENCE [LARGE SCALE GENOMIC DNA]</scope>
    <source>
        <strain evidence="1">CCBAU85039</strain>
    </source>
</reference>
<proteinExistence type="predicted"/>
<dbReference type="Proteomes" id="UP000183063">
    <property type="component" value="Unassembled WGS sequence"/>
</dbReference>
<name>A0A1H8QMS4_9HYPH</name>
<evidence type="ECO:0000313" key="3">
    <source>
        <dbReference type="Proteomes" id="UP000183063"/>
    </source>
</evidence>
<protein>
    <submittedName>
        <fullName evidence="1">Uncharacterized protein</fullName>
    </submittedName>
</protein>